<dbReference type="Proteomes" id="UP000262832">
    <property type="component" value="Plasmid pVa1"/>
</dbReference>
<proteinExistence type="inferred from homology"/>
<dbReference type="InterPro" id="IPR050099">
    <property type="entry name" value="SIS_GmhA/DiaA_subfam"/>
</dbReference>
<dbReference type="EMBL" id="CP032095">
    <property type="protein sequence ID" value="AXY03748.1"/>
    <property type="molecule type" value="Genomic_DNA"/>
</dbReference>
<dbReference type="HAMAP" id="MF_00067">
    <property type="entry name" value="GmhA"/>
    <property type="match status" value="1"/>
</dbReference>
<dbReference type="Gene3D" id="3.40.50.10490">
    <property type="entry name" value="Glucose-6-phosphate isomerase like protein, domain 1"/>
    <property type="match status" value="1"/>
</dbReference>
<keyword evidence="9 10" id="KW-0119">Carbohydrate metabolism</keyword>
<feature type="binding site" evidence="10">
    <location>
        <position position="180"/>
    </location>
    <ligand>
        <name>Zn(2+)</name>
        <dbReference type="ChEBI" id="CHEBI:29105"/>
    </ligand>
</feature>
<feature type="binding site" evidence="10">
    <location>
        <begin position="53"/>
        <end position="55"/>
    </location>
    <ligand>
        <name>substrate</name>
    </ligand>
</feature>
<keyword evidence="8 10" id="KW-0413">Isomerase</keyword>
<reference evidence="12 13" key="1">
    <citation type="submission" date="2018-08" db="EMBL/GenBank/DDBJ databases">
        <title>Genomic taxonomy of the Vibrionaceae family.</title>
        <authorList>
            <person name="Gomez-Gil B."/>
            <person name="Tanaka M."/>
            <person name="Sawabe T."/>
            <person name="Enciso-Ibarra K."/>
        </authorList>
    </citation>
    <scope>NUCLEOTIDE SEQUENCE [LARGE SCALE GENOMIC DNA]</scope>
    <source>
        <strain evidence="12 13">CAIM 1831</strain>
        <plasmid evidence="13">pva1</plasmid>
    </source>
</reference>
<feature type="binding site" evidence="10">
    <location>
        <begin position="95"/>
        <end position="96"/>
    </location>
    <ligand>
        <name>substrate</name>
    </ligand>
</feature>
<protein>
    <recommendedName>
        <fullName evidence="10">Phosphoheptose isomerase</fullName>
        <ecNumber evidence="10">5.3.1.28</ecNumber>
    </recommendedName>
    <alternativeName>
        <fullName evidence="10">Sedoheptulose 7-phosphate isomerase</fullName>
    </alternativeName>
</protein>
<feature type="binding site" evidence="10">
    <location>
        <begin position="121"/>
        <end position="123"/>
    </location>
    <ligand>
        <name>substrate</name>
    </ligand>
</feature>
<dbReference type="SUPFAM" id="SSF53697">
    <property type="entry name" value="SIS domain"/>
    <property type="match status" value="1"/>
</dbReference>
<evidence type="ECO:0000256" key="8">
    <source>
        <dbReference type="ARBA" id="ARBA00023235"/>
    </source>
</evidence>
<keyword evidence="6 10" id="KW-0479">Metal-binding</keyword>
<dbReference type="InterPro" id="IPR004515">
    <property type="entry name" value="Phosphoheptose_Isoase"/>
</dbReference>
<dbReference type="RefSeq" id="WP_128813629.1">
    <property type="nucleotide sequence ID" value="NZ_AP024168.1"/>
</dbReference>
<dbReference type="InterPro" id="IPR046348">
    <property type="entry name" value="SIS_dom_sf"/>
</dbReference>
<comment type="subunit">
    <text evidence="10">Homotetramer.</text>
</comment>
<evidence type="ECO:0000259" key="11">
    <source>
        <dbReference type="PROSITE" id="PS51464"/>
    </source>
</evidence>
<comment type="miscellaneous">
    <text evidence="10">The reaction produces a racemic mixture of D-glycero-alpha-D-manno-heptose 7-phosphate and D-glycero-beta-D-manno-heptose 7-phosphate.</text>
</comment>
<dbReference type="EC" id="5.3.1.28" evidence="10"/>
<dbReference type="PANTHER" id="PTHR30390:SF6">
    <property type="entry name" value="DNAA INITIATOR-ASSOCIATING PROTEIN DIAA"/>
    <property type="match status" value="1"/>
</dbReference>
<keyword evidence="12" id="KW-0614">Plasmid</keyword>
<dbReference type="InterPro" id="IPR035461">
    <property type="entry name" value="GmhA/DiaA"/>
</dbReference>
<geneLocation type="plasmid" evidence="13">
    <name>pva1</name>
</geneLocation>
<name>A0ABM6Z0W2_9VIBR</name>
<evidence type="ECO:0000313" key="13">
    <source>
        <dbReference type="Proteomes" id="UP000262832"/>
    </source>
</evidence>
<comment type="pathway">
    <text evidence="10">Carbohydrate biosynthesis; D-glycero-D-manno-heptose 7-phosphate biosynthesis; D-glycero-alpha-D-manno-heptose 7-phosphate and D-glycero-beta-D-manno-heptose 7-phosphate from sedoheptulose 7-phosphate: step 1/1.</text>
</comment>
<dbReference type="Pfam" id="PF13580">
    <property type="entry name" value="SIS_2"/>
    <property type="match status" value="1"/>
</dbReference>
<sequence length="196" mass="20784">MDSITFIQQHISASIETKQALLSSPGVNESIANAAKTTLDAYRHGHKIIIAGNGGSAADAQHIAAEFVSRFEFDRPGLPAMALTTDTSILTAIGNDYGFERLFSRQVEANGQPGDVFVGISTSGNSPNILSAFKTAKEFGLTTIGLAGVGGKIQEACDICISVPSSHTPRIQESHILIGHIICAYVEEGMFGEQYK</sequence>
<dbReference type="PANTHER" id="PTHR30390">
    <property type="entry name" value="SEDOHEPTULOSE 7-PHOSPHATE ISOMERASE / DNAA INITIATOR-ASSOCIATING FACTOR FOR REPLICATION INITIATION"/>
    <property type="match status" value="1"/>
</dbReference>
<evidence type="ECO:0000256" key="1">
    <source>
        <dbReference type="ARBA" id="ARBA00000348"/>
    </source>
</evidence>
<feature type="binding site" evidence="10">
    <location>
        <position position="66"/>
    </location>
    <ligand>
        <name>substrate</name>
    </ligand>
</feature>
<feature type="domain" description="SIS" evidence="11">
    <location>
        <begin position="38"/>
        <end position="196"/>
    </location>
</feature>
<feature type="binding site" evidence="10">
    <location>
        <position position="172"/>
    </location>
    <ligand>
        <name>substrate</name>
    </ligand>
</feature>
<feature type="binding site" evidence="10">
    <location>
        <position position="172"/>
    </location>
    <ligand>
        <name>Zn(2+)</name>
        <dbReference type="ChEBI" id="CHEBI:29105"/>
    </ligand>
</feature>
<evidence type="ECO:0000313" key="12">
    <source>
        <dbReference type="EMBL" id="AXY03748.1"/>
    </source>
</evidence>
<evidence type="ECO:0000256" key="5">
    <source>
        <dbReference type="ARBA" id="ARBA00022490"/>
    </source>
</evidence>
<comment type="catalytic activity">
    <reaction evidence="1 10">
        <text>2 D-sedoheptulose 7-phosphate = D-glycero-alpha-D-manno-heptose 7-phosphate + D-glycero-beta-D-manno-heptose 7-phosphate</text>
        <dbReference type="Rhea" id="RHEA:27489"/>
        <dbReference type="ChEBI" id="CHEBI:57483"/>
        <dbReference type="ChEBI" id="CHEBI:60203"/>
        <dbReference type="ChEBI" id="CHEBI:60204"/>
        <dbReference type="EC" id="5.3.1.28"/>
    </reaction>
</comment>
<evidence type="ECO:0000256" key="6">
    <source>
        <dbReference type="ARBA" id="ARBA00022723"/>
    </source>
</evidence>
<gene>
    <name evidence="10" type="primary">gmhA</name>
    <name evidence="12" type="ORF">D1115_23005</name>
</gene>
<dbReference type="PROSITE" id="PS51464">
    <property type="entry name" value="SIS"/>
    <property type="match status" value="1"/>
</dbReference>
<evidence type="ECO:0000256" key="9">
    <source>
        <dbReference type="ARBA" id="ARBA00023277"/>
    </source>
</evidence>
<evidence type="ECO:0000256" key="4">
    <source>
        <dbReference type="ARBA" id="ARBA00009894"/>
    </source>
</evidence>
<evidence type="ECO:0000256" key="2">
    <source>
        <dbReference type="ARBA" id="ARBA00003172"/>
    </source>
</evidence>
<keyword evidence="5 10" id="KW-0963">Cytoplasm</keyword>
<evidence type="ECO:0000256" key="3">
    <source>
        <dbReference type="ARBA" id="ARBA00004496"/>
    </source>
</evidence>
<dbReference type="CDD" id="cd05006">
    <property type="entry name" value="SIS_GmhA"/>
    <property type="match status" value="1"/>
</dbReference>
<feature type="binding site" evidence="10">
    <location>
        <position position="62"/>
    </location>
    <ligand>
        <name>Zn(2+)</name>
        <dbReference type="ChEBI" id="CHEBI:29105"/>
    </ligand>
</feature>
<feature type="binding site" evidence="10">
    <location>
        <position position="66"/>
    </location>
    <ligand>
        <name>Zn(2+)</name>
        <dbReference type="ChEBI" id="CHEBI:29105"/>
    </ligand>
</feature>
<evidence type="ECO:0000256" key="10">
    <source>
        <dbReference type="HAMAP-Rule" id="MF_00067"/>
    </source>
</evidence>
<comment type="function">
    <text evidence="2 10">Catalyzes the isomerization of sedoheptulose 7-phosphate in D-glycero-D-manno-heptose 7-phosphate.</text>
</comment>
<feature type="binding site" evidence="10">
    <location>
        <position position="126"/>
    </location>
    <ligand>
        <name>substrate</name>
    </ligand>
</feature>
<keyword evidence="13" id="KW-1185">Reference proteome</keyword>
<organism evidence="12 13">
    <name type="scientific">Vibrio alfacsensis</name>
    <dbReference type="NCBI Taxonomy" id="1074311"/>
    <lineage>
        <taxon>Bacteria</taxon>
        <taxon>Pseudomonadati</taxon>
        <taxon>Pseudomonadota</taxon>
        <taxon>Gammaproteobacteria</taxon>
        <taxon>Vibrionales</taxon>
        <taxon>Vibrionaceae</taxon>
        <taxon>Vibrio</taxon>
    </lineage>
</organism>
<comment type="subcellular location">
    <subcellularLocation>
        <location evidence="3 10">Cytoplasm</location>
    </subcellularLocation>
</comment>
<comment type="cofactor">
    <cofactor evidence="10">
        <name>Zn(2+)</name>
        <dbReference type="ChEBI" id="CHEBI:29105"/>
    </cofactor>
    <text evidence="10">Binds 1 zinc ion per subunit.</text>
</comment>
<accession>A0ABM6Z0W2</accession>
<keyword evidence="7 10" id="KW-0862">Zinc</keyword>
<comment type="similarity">
    <text evidence="4 10">Belongs to the SIS family. GmhA subfamily.</text>
</comment>
<dbReference type="InterPro" id="IPR001347">
    <property type="entry name" value="SIS_dom"/>
</dbReference>
<evidence type="ECO:0000256" key="7">
    <source>
        <dbReference type="ARBA" id="ARBA00022833"/>
    </source>
</evidence>